<dbReference type="EMBL" id="GAKP01023432">
    <property type="protein sequence ID" value="JAC35526.1"/>
    <property type="molecule type" value="Transcribed_RNA"/>
</dbReference>
<dbReference type="InterPro" id="IPR002557">
    <property type="entry name" value="Chitin-bd_dom"/>
</dbReference>
<proteinExistence type="predicted"/>
<dbReference type="PROSITE" id="PS50940">
    <property type="entry name" value="CHIT_BIND_II"/>
    <property type="match status" value="1"/>
</dbReference>
<evidence type="ECO:0000259" key="2">
    <source>
        <dbReference type="PROSITE" id="PS50940"/>
    </source>
</evidence>
<dbReference type="Pfam" id="PF01607">
    <property type="entry name" value="CBM_14"/>
    <property type="match status" value="1"/>
</dbReference>
<evidence type="ECO:0000313" key="3">
    <source>
        <dbReference type="EMBL" id="JAC35526.1"/>
    </source>
</evidence>
<feature type="domain" description="Chitin-binding type-2" evidence="2">
    <location>
        <begin position="44"/>
        <end position="105"/>
    </location>
</feature>
<sequence>RTTLVTMNSMERYIFICTMLLVIALVRGVPVGISPYDSNSENNADFCTEKAANGFFADPSDTDCTSYINCYNVNGEWKTKLLKCPTGQFFDPALSFCSSLYNCAL</sequence>
<name>A0A034UX23_BACDO</name>
<dbReference type="OrthoDB" id="8179045at2759"/>
<keyword evidence="1" id="KW-0732">Signal</keyword>
<evidence type="ECO:0000256" key="1">
    <source>
        <dbReference type="SAM" id="SignalP"/>
    </source>
</evidence>
<dbReference type="GO" id="GO:0005576">
    <property type="term" value="C:extracellular region"/>
    <property type="evidence" value="ECO:0007669"/>
    <property type="project" value="InterPro"/>
</dbReference>
<dbReference type="AlphaFoldDB" id="A0A034UX23"/>
<feature type="chain" id="PRO_5001560937" description="Chitin-binding type-2 domain-containing protein" evidence="1">
    <location>
        <begin position="29"/>
        <end position="105"/>
    </location>
</feature>
<dbReference type="Gene3D" id="2.170.140.10">
    <property type="entry name" value="Chitin binding domain"/>
    <property type="match status" value="1"/>
</dbReference>
<feature type="signal peptide" evidence="1">
    <location>
        <begin position="1"/>
        <end position="28"/>
    </location>
</feature>
<dbReference type="SMART" id="SM00494">
    <property type="entry name" value="ChtBD2"/>
    <property type="match status" value="1"/>
</dbReference>
<accession>A0A034UX23</accession>
<organism evidence="3">
    <name type="scientific">Bactrocera dorsalis</name>
    <name type="common">Oriental fruit fly</name>
    <name type="synonym">Dacus dorsalis</name>
    <dbReference type="NCBI Taxonomy" id="27457"/>
    <lineage>
        <taxon>Eukaryota</taxon>
        <taxon>Metazoa</taxon>
        <taxon>Ecdysozoa</taxon>
        <taxon>Arthropoda</taxon>
        <taxon>Hexapoda</taxon>
        <taxon>Insecta</taxon>
        <taxon>Pterygota</taxon>
        <taxon>Neoptera</taxon>
        <taxon>Endopterygota</taxon>
        <taxon>Diptera</taxon>
        <taxon>Brachycera</taxon>
        <taxon>Muscomorpha</taxon>
        <taxon>Tephritoidea</taxon>
        <taxon>Tephritidae</taxon>
        <taxon>Bactrocera</taxon>
        <taxon>Bactrocera</taxon>
    </lineage>
</organism>
<reference evidence="3" key="1">
    <citation type="journal article" date="2014" name="BMC Genomics">
        <title>Characterizing the developmental transcriptome of the oriental fruit fly, Bactrocera dorsalis (Diptera: Tephritidae) through comparative genomic analysis with Drosophila melanogaster utilizing modENCODE datasets.</title>
        <authorList>
            <person name="Geib S.M."/>
            <person name="Calla B."/>
            <person name="Hall B."/>
            <person name="Hou S."/>
            <person name="Manoukis N.C."/>
        </authorList>
    </citation>
    <scope>NUCLEOTIDE SEQUENCE</scope>
    <source>
        <strain evidence="3">Punador</strain>
    </source>
</reference>
<dbReference type="GO" id="GO:0008061">
    <property type="term" value="F:chitin binding"/>
    <property type="evidence" value="ECO:0007669"/>
    <property type="project" value="InterPro"/>
</dbReference>
<dbReference type="SUPFAM" id="SSF57625">
    <property type="entry name" value="Invertebrate chitin-binding proteins"/>
    <property type="match status" value="1"/>
</dbReference>
<protein>
    <recommendedName>
        <fullName evidence="2">Chitin-binding type-2 domain-containing protein</fullName>
    </recommendedName>
</protein>
<feature type="non-terminal residue" evidence="3">
    <location>
        <position position="1"/>
    </location>
</feature>
<dbReference type="InterPro" id="IPR036508">
    <property type="entry name" value="Chitin-bd_dom_sf"/>
</dbReference>